<organism evidence="11 12">
    <name type="scientific">Cimex lectularius</name>
    <name type="common">Bed bug</name>
    <name type="synonym">Acanthia lectularia</name>
    <dbReference type="NCBI Taxonomy" id="79782"/>
    <lineage>
        <taxon>Eukaryota</taxon>
        <taxon>Metazoa</taxon>
        <taxon>Ecdysozoa</taxon>
        <taxon>Arthropoda</taxon>
        <taxon>Hexapoda</taxon>
        <taxon>Insecta</taxon>
        <taxon>Pterygota</taxon>
        <taxon>Neoptera</taxon>
        <taxon>Paraneoptera</taxon>
        <taxon>Hemiptera</taxon>
        <taxon>Heteroptera</taxon>
        <taxon>Panheteroptera</taxon>
        <taxon>Cimicomorpha</taxon>
        <taxon>Cimicidae</taxon>
        <taxon>Cimex</taxon>
    </lineage>
</organism>
<keyword evidence="6" id="KW-0862">Zinc</keyword>
<dbReference type="OrthoDB" id="68328at2759"/>
<dbReference type="Pfam" id="PF01286">
    <property type="entry name" value="XPA_N"/>
    <property type="match status" value="1"/>
</dbReference>
<keyword evidence="7" id="KW-0238">DNA-binding</keyword>
<sequence length="285" mass="33664">MADGPVTLTKEDKERIEKNRQQALSIRMKKSSKFNKVPIVETIKKNIISINGNQFRDTCGGFLIEETQATPKTTESDDNTFELLDITTHICKECQKEFFESYLYKYFEFNVCDGCRDSDTKYSLITRSDLKKEYLLKDCDIDKREPPLKFISKKNPHNQMWGDMKLYLLPQVIERAIEVWGSLEKLEEEHSGRVHKRVEQKAKKYNKNLKDARQEFQKRFCTLASYLSTVRFQVTVVKYWSSGKNNKRKFHQLTYIGFFKNVSQKFAVQSYERSQSRAQLRPRNV</sequence>
<dbReference type="GO" id="GO:0003684">
    <property type="term" value="F:damaged DNA binding"/>
    <property type="evidence" value="ECO:0007669"/>
    <property type="project" value="InterPro"/>
</dbReference>
<gene>
    <name evidence="11" type="primary">106667214</name>
</gene>
<keyword evidence="9" id="KW-0539">Nucleus</keyword>
<dbReference type="CDD" id="cd21076">
    <property type="entry name" value="DBD_XPA"/>
    <property type="match status" value="1"/>
</dbReference>
<dbReference type="InterPro" id="IPR022652">
    <property type="entry name" value="Znf_XPA_CS"/>
</dbReference>
<accession>A0A8I6RUN9</accession>
<dbReference type="SUPFAM" id="SSF46955">
    <property type="entry name" value="Putative DNA-binding domain"/>
    <property type="match status" value="1"/>
</dbReference>
<dbReference type="Pfam" id="PF05181">
    <property type="entry name" value="XPA_C"/>
    <property type="match status" value="1"/>
</dbReference>
<evidence type="ECO:0000256" key="1">
    <source>
        <dbReference type="ARBA" id="ARBA00004123"/>
    </source>
</evidence>
<keyword evidence="12" id="KW-1185">Reference proteome</keyword>
<keyword evidence="4" id="KW-0227">DNA damage</keyword>
<evidence type="ECO:0000313" key="12">
    <source>
        <dbReference type="Proteomes" id="UP000494040"/>
    </source>
</evidence>
<dbReference type="PANTHER" id="PTHR10142">
    <property type="entry name" value="DNA REPAIR PROTEIN COMPLEMENTING XP-A CELLS"/>
    <property type="match status" value="1"/>
</dbReference>
<dbReference type="KEGG" id="clec:106667214"/>
<comment type="similarity">
    <text evidence="2">Belongs to the XPA family.</text>
</comment>
<dbReference type="GO" id="GO:0070914">
    <property type="term" value="P:UV-damage excision repair"/>
    <property type="evidence" value="ECO:0007669"/>
    <property type="project" value="TreeGrafter"/>
</dbReference>
<evidence type="ECO:0000259" key="10">
    <source>
        <dbReference type="Pfam" id="PF05181"/>
    </source>
</evidence>
<dbReference type="FunFam" id="3.90.530.10:FF:000001">
    <property type="entry name" value="DNA repair protein complementing XP-A cells"/>
    <property type="match status" value="1"/>
</dbReference>
<keyword evidence="5" id="KW-0863">Zinc-finger</keyword>
<proteinExistence type="inferred from homology"/>
<evidence type="ECO:0000256" key="6">
    <source>
        <dbReference type="ARBA" id="ARBA00022833"/>
    </source>
</evidence>
<dbReference type="GO" id="GO:0008270">
    <property type="term" value="F:zinc ion binding"/>
    <property type="evidence" value="ECO:0007669"/>
    <property type="project" value="UniProtKB-KW"/>
</dbReference>
<dbReference type="GO" id="GO:0000715">
    <property type="term" value="P:nucleotide-excision repair, DNA damage recognition"/>
    <property type="evidence" value="ECO:0007669"/>
    <property type="project" value="TreeGrafter"/>
</dbReference>
<dbReference type="InterPro" id="IPR000465">
    <property type="entry name" value="XPA/RAD14"/>
</dbReference>
<evidence type="ECO:0000256" key="7">
    <source>
        <dbReference type="ARBA" id="ARBA00023125"/>
    </source>
</evidence>
<evidence type="ECO:0000256" key="2">
    <source>
        <dbReference type="ARBA" id="ARBA00005548"/>
    </source>
</evidence>
<dbReference type="PANTHER" id="PTHR10142:SF0">
    <property type="entry name" value="DNA REPAIR PROTEIN COMPLEMENTING XP-A CELLS"/>
    <property type="match status" value="1"/>
</dbReference>
<reference evidence="11" key="1">
    <citation type="submission" date="2022-01" db="UniProtKB">
        <authorList>
            <consortium name="EnsemblMetazoa"/>
        </authorList>
    </citation>
    <scope>IDENTIFICATION</scope>
</reference>
<dbReference type="SUPFAM" id="SSF57716">
    <property type="entry name" value="Glucocorticoid receptor-like (DNA-binding domain)"/>
    <property type="match status" value="1"/>
</dbReference>
<keyword evidence="3" id="KW-0479">Metal-binding</keyword>
<evidence type="ECO:0000256" key="9">
    <source>
        <dbReference type="ARBA" id="ARBA00023242"/>
    </source>
</evidence>
<feature type="domain" description="XPA C-terminal" evidence="10">
    <location>
        <begin position="121"/>
        <end position="172"/>
    </location>
</feature>
<dbReference type="GO" id="GO:0006284">
    <property type="term" value="P:base-excision repair"/>
    <property type="evidence" value="ECO:0007669"/>
    <property type="project" value="TreeGrafter"/>
</dbReference>
<dbReference type="InterPro" id="IPR037129">
    <property type="entry name" value="XPA_sf"/>
</dbReference>
<protein>
    <recommendedName>
        <fullName evidence="10">XPA C-terminal domain-containing protein</fullName>
    </recommendedName>
</protein>
<dbReference type="EnsemblMetazoa" id="XM_014395034.2">
    <property type="protein sequence ID" value="XP_014250520.1"/>
    <property type="gene ID" value="LOC106667214"/>
</dbReference>
<dbReference type="GO" id="GO:0000110">
    <property type="term" value="C:nucleotide-excision repair factor 1 complex"/>
    <property type="evidence" value="ECO:0007669"/>
    <property type="project" value="TreeGrafter"/>
</dbReference>
<dbReference type="GO" id="GO:1901255">
    <property type="term" value="P:nucleotide-excision repair involved in interstrand cross-link repair"/>
    <property type="evidence" value="ECO:0007669"/>
    <property type="project" value="TreeGrafter"/>
</dbReference>
<dbReference type="Gene3D" id="3.90.530.10">
    <property type="entry name" value="XPA C-terminal domain"/>
    <property type="match status" value="1"/>
</dbReference>
<evidence type="ECO:0000313" key="11">
    <source>
        <dbReference type="EnsemblMetazoa" id="XP_014250520.1"/>
    </source>
</evidence>
<evidence type="ECO:0000256" key="5">
    <source>
        <dbReference type="ARBA" id="ARBA00022771"/>
    </source>
</evidence>
<dbReference type="InterPro" id="IPR022656">
    <property type="entry name" value="XPA_C"/>
</dbReference>
<name>A0A8I6RUN9_CIMLE</name>
<dbReference type="Proteomes" id="UP000494040">
    <property type="component" value="Unassembled WGS sequence"/>
</dbReference>
<dbReference type="OMA" id="KYWSSGK"/>
<dbReference type="NCBIfam" id="TIGR00598">
    <property type="entry name" value="rad14"/>
    <property type="match status" value="1"/>
</dbReference>
<keyword evidence="8" id="KW-0234">DNA repair</keyword>
<dbReference type="AlphaFoldDB" id="A0A8I6RUN9"/>
<comment type="subcellular location">
    <subcellularLocation>
        <location evidence="1">Nucleus</location>
    </subcellularLocation>
</comment>
<evidence type="ECO:0000256" key="4">
    <source>
        <dbReference type="ARBA" id="ARBA00022763"/>
    </source>
</evidence>
<evidence type="ECO:0000256" key="3">
    <source>
        <dbReference type="ARBA" id="ARBA00022723"/>
    </source>
</evidence>
<evidence type="ECO:0000256" key="8">
    <source>
        <dbReference type="ARBA" id="ARBA00023204"/>
    </source>
</evidence>
<dbReference type="InterPro" id="IPR009061">
    <property type="entry name" value="DNA-bd_dom_put_sf"/>
</dbReference>